<name>A0A1V9HBJ3_9XANT</name>
<dbReference type="EMBL" id="JPYI02000044">
    <property type="protein sequence ID" value="OQP80206.1"/>
    <property type="molecule type" value="Genomic_DNA"/>
</dbReference>
<reference evidence="1 2" key="2">
    <citation type="journal article" date="2017" name="Plant Pathol.">
        <title>Pathogenicity and virulence gene content of Xanthomonas strains infecting Araceae, formerly known as Xanthomonas axonopodis pv. dieffenbachiae.</title>
        <authorList>
            <person name="Constantin E.C."/>
            <person name="Haegeman A."/>
            <person name="Van Vaerenbergh J."/>
            <person name="Baeyen S."/>
            <person name="Van Malderghem C."/>
            <person name="Maes M."/>
            <person name="Cottyn B."/>
        </authorList>
    </citation>
    <scope>NUCLEOTIDE SEQUENCE [LARGE SCALE GENOMIC DNA]</scope>
    <source>
        <strain evidence="1 2">LMG 25940</strain>
    </source>
</reference>
<organism evidence="1 2">
    <name type="scientific">Xanthomonas phaseoli pv. dieffenbachiae</name>
    <dbReference type="NCBI Taxonomy" id="92828"/>
    <lineage>
        <taxon>Bacteria</taxon>
        <taxon>Pseudomonadati</taxon>
        <taxon>Pseudomonadota</taxon>
        <taxon>Gammaproteobacteria</taxon>
        <taxon>Lysobacterales</taxon>
        <taxon>Lysobacteraceae</taxon>
        <taxon>Xanthomonas</taxon>
    </lineage>
</organism>
<evidence type="ECO:0000313" key="1">
    <source>
        <dbReference type="EMBL" id="OQP80206.1"/>
    </source>
</evidence>
<accession>A0A1V9HBJ3</accession>
<evidence type="ECO:0000313" key="2">
    <source>
        <dbReference type="Proteomes" id="UP000050546"/>
    </source>
</evidence>
<reference evidence="1 2" key="1">
    <citation type="journal article" date="2016" name="Plant Pathol.">
        <title>Genetic characterization of strains named as Xanthomonas axonopodis pv. dieffenbachiae leads to a taxonomic revision of the X. axonopodis species complex.</title>
        <authorList>
            <person name="Constantin E.C."/>
            <person name="Cleenwerck I."/>
            <person name="Maes M."/>
            <person name="Baeyen S."/>
            <person name="Van Malderghem C."/>
            <person name="De Vos P."/>
            <person name="Cottyn B."/>
        </authorList>
    </citation>
    <scope>NUCLEOTIDE SEQUENCE [LARGE SCALE GENOMIC DNA]</scope>
    <source>
        <strain evidence="1 2">LMG 25940</strain>
    </source>
</reference>
<proteinExistence type="predicted"/>
<comment type="caution">
    <text evidence="1">The sequence shown here is derived from an EMBL/GenBank/DDBJ whole genome shotgun (WGS) entry which is preliminary data.</text>
</comment>
<dbReference type="AlphaFoldDB" id="A0A1V9HBJ3"/>
<protein>
    <submittedName>
        <fullName evidence="1">Uncharacterized protein</fullName>
    </submittedName>
</protein>
<dbReference type="Proteomes" id="UP000050546">
    <property type="component" value="Unassembled WGS sequence"/>
</dbReference>
<sequence>MVFMASEFLFMHAHPAGSGLRWYSKNERDEALRGIAATSRLFGRLLLVGGSICWAKPVSHVFGKTEWRVRNQVPVCYGGKLISLYGKRLEGARSIQGMHSAFTRSGEERLTRICTSAAKMTSPEIASTGSCKLREIFGITASD</sequence>
<gene>
    <name evidence="1" type="ORF">IM53_008575</name>
</gene>